<dbReference type="GO" id="GO:0097602">
    <property type="term" value="F:cullin family protein binding"/>
    <property type="evidence" value="ECO:0007669"/>
    <property type="project" value="TreeGrafter"/>
</dbReference>
<comment type="caution">
    <text evidence="4">The sequence shown here is derived from an EMBL/GenBank/DDBJ whole genome shotgun (WGS) entry which is preliminary data.</text>
</comment>
<feature type="domain" description="DCUN1" evidence="3">
    <location>
        <begin position="56"/>
        <end position="257"/>
    </location>
</feature>
<keyword evidence="5" id="KW-1185">Reference proteome</keyword>
<dbReference type="Gene3D" id="1.10.8.10">
    <property type="entry name" value="DNA helicase RuvA subunit, C-terminal domain"/>
    <property type="match status" value="1"/>
</dbReference>
<dbReference type="PANTHER" id="PTHR12281">
    <property type="entry name" value="RP42 RELATED"/>
    <property type="match status" value="1"/>
</dbReference>
<name>A0A9P4IWP1_9PEZI</name>
<dbReference type="Proteomes" id="UP000799439">
    <property type="component" value="Unassembled WGS sequence"/>
</dbReference>
<dbReference type="PANTHER" id="PTHR12281:SF31">
    <property type="entry name" value="DCN1-LIKE PROTEIN 3"/>
    <property type="match status" value="1"/>
</dbReference>
<evidence type="ECO:0000259" key="3">
    <source>
        <dbReference type="PROSITE" id="PS51229"/>
    </source>
</evidence>
<dbReference type="SUPFAM" id="SSF46934">
    <property type="entry name" value="UBA-like"/>
    <property type="match status" value="1"/>
</dbReference>
<dbReference type="Pfam" id="PF03556">
    <property type="entry name" value="Cullin_binding"/>
    <property type="match status" value="1"/>
</dbReference>
<dbReference type="Gene3D" id="1.10.238.10">
    <property type="entry name" value="EF-hand"/>
    <property type="match status" value="1"/>
</dbReference>
<dbReference type="InterPro" id="IPR014764">
    <property type="entry name" value="DCN-prot"/>
</dbReference>
<evidence type="ECO:0000313" key="5">
    <source>
        <dbReference type="Proteomes" id="UP000799439"/>
    </source>
</evidence>
<dbReference type="InterPro" id="IPR009060">
    <property type="entry name" value="UBA-like_sf"/>
</dbReference>
<dbReference type="Gene3D" id="1.10.238.200">
    <property type="entry name" value="Cullin, PONY binding domain"/>
    <property type="match status" value="1"/>
</dbReference>
<organism evidence="4 5">
    <name type="scientific">Myriangium duriaei CBS 260.36</name>
    <dbReference type="NCBI Taxonomy" id="1168546"/>
    <lineage>
        <taxon>Eukaryota</taxon>
        <taxon>Fungi</taxon>
        <taxon>Dikarya</taxon>
        <taxon>Ascomycota</taxon>
        <taxon>Pezizomycotina</taxon>
        <taxon>Dothideomycetes</taxon>
        <taxon>Dothideomycetidae</taxon>
        <taxon>Myriangiales</taxon>
        <taxon>Myriangiaceae</taxon>
        <taxon>Myriangium</taxon>
    </lineage>
</organism>
<dbReference type="InterPro" id="IPR005176">
    <property type="entry name" value="PONY_dom"/>
</dbReference>
<dbReference type="GO" id="GO:0000151">
    <property type="term" value="C:ubiquitin ligase complex"/>
    <property type="evidence" value="ECO:0007669"/>
    <property type="project" value="TreeGrafter"/>
</dbReference>
<comment type="function">
    <text evidence="2">Neddylation of cullins play an essential role in the regulation of SCF-type complexes activity.</text>
</comment>
<evidence type="ECO:0000256" key="1">
    <source>
        <dbReference type="ARBA" id="ARBA00022786"/>
    </source>
</evidence>
<keyword evidence="1" id="KW-0833">Ubl conjugation pathway</keyword>
<evidence type="ECO:0000313" key="4">
    <source>
        <dbReference type="EMBL" id="KAF2148249.1"/>
    </source>
</evidence>
<gene>
    <name evidence="4" type="ORF">K461DRAFT_262261</name>
</gene>
<reference evidence="4" key="1">
    <citation type="journal article" date="2020" name="Stud. Mycol.">
        <title>101 Dothideomycetes genomes: a test case for predicting lifestyles and emergence of pathogens.</title>
        <authorList>
            <person name="Haridas S."/>
            <person name="Albert R."/>
            <person name="Binder M."/>
            <person name="Bloem J."/>
            <person name="Labutti K."/>
            <person name="Salamov A."/>
            <person name="Andreopoulos B."/>
            <person name="Baker S."/>
            <person name="Barry K."/>
            <person name="Bills G."/>
            <person name="Bluhm B."/>
            <person name="Cannon C."/>
            <person name="Castanera R."/>
            <person name="Culley D."/>
            <person name="Daum C."/>
            <person name="Ezra D."/>
            <person name="Gonzalez J."/>
            <person name="Henrissat B."/>
            <person name="Kuo A."/>
            <person name="Liang C."/>
            <person name="Lipzen A."/>
            <person name="Lutzoni F."/>
            <person name="Magnuson J."/>
            <person name="Mondo S."/>
            <person name="Nolan M."/>
            <person name="Ohm R."/>
            <person name="Pangilinan J."/>
            <person name="Park H.-J."/>
            <person name="Ramirez L."/>
            <person name="Alfaro M."/>
            <person name="Sun H."/>
            <person name="Tritt A."/>
            <person name="Yoshinaga Y."/>
            <person name="Zwiers L.-H."/>
            <person name="Turgeon B."/>
            <person name="Goodwin S."/>
            <person name="Spatafora J."/>
            <person name="Crous P."/>
            <person name="Grigoriev I."/>
        </authorList>
    </citation>
    <scope>NUCLEOTIDE SEQUENCE</scope>
    <source>
        <strain evidence="4">CBS 260.36</strain>
    </source>
</reference>
<sequence>MPAYTASQKAAIQQYSALTQADKTSSAKALRQYDWDVQAAANAYFSGGANHATTGTHKPKLNKLFDQYRDSPQDTPDEINMEGTMKLMEALGIDIESVDMLVFSELVACPSLGTVTREGFVDSLASEGVSDPSKIATLVSSRRQSLPSDPALIKKVYRHTFIIARAAGQKAVALDAATEYWRVLLSSPSLAWRSKDTPWLDWWLEFLTERYKKSVNKDLWDQTLVFAQRTLEDESMGFWSEDAAWPGVIDEFVEFVKEKRGGGESMDTS</sequence>
<accession>A0A9P4IWP1</accession>
<dbReference type="OrthoDB" id="27198at2759"/>
<dbReference type="Pfam" id="PF14555">
    <property type="entry name" value="UBA_4"/>
    <property type="match status" value="1"/>
</dbReference>
<dbReference type="InterPro" id="IPR042460">
    <property type="entry name" value="DCN1-like_PONY"/>
</dbReference>
<dbReference type="EMBL" id="ML996093">
    <property type="protein sequence ID" value="KAF2148249.1"/>
    <property type="molecule type" value="Genomic_DNA"/>
</dbReference>
<dbReference type="GO" id="GO:0045116">
    <property type="term" value="P:protein neddylation"/>
    <property type="evidence" value="ECO:0007669"/>
    <property type="project" value="TreeGrafter"/>
</dbReference>
<dbReference type="GO" id="GO:0031624">
    <property type="term" value="F:ubiquitin conjugating enzyme binding"/>
    <property type="evidence" value="ECO:0007669"/>
    <property type="project" value="TreeGrafter"/>
</dbReference>
<dbReference type="PROSITE" id="PS51229">
    <property type="entry name" value="DCUN1"/>
    <property type="match status" value="1"/>
</dbReference>
<dbReference type="AlphaFoldDB" id="A0A9P4IWP1"/>
<evidence type="ECO:0000256" key="2">
    <source>
        <dbReference type="RuleBase" id="RU410713"/>
    </source>
</evidence>
<proteinExistence type="predicted"/>
<protein>
    <recommendedName>
        <fullName evidence="2">Defective in cullin neddylation protein</fullName>
    </recommendedName>
</protein>
<dbReference type="GO" id="GO:0032182">
    <property type="term" value="F:ubiquitin-like protein binding"/>
    <property type="evidence" value="ECO:0007669"/>
    <property type="project" value="TreeGrafter"/>
</dbReference>